<proteinExistence type="predicted"/>
<evidence type="ECO:0000313" key="1">
    <source>
        <dbReference type="EMBL" id="MFB5761023.1"/>
    </source>
</evidence>
<sequence>MTQWSDSPRLSGPPDTQDVGQMLLYVKDLANTVAKMAKDLEFIINGNLDANNIRANSIETKNLQAGSITADKIQAGAISSDKIQAGAITAEKIQANAVTASKIDVDELSAISANLGWITAGIIESIEIYGSLIATRRTGFPRIQLDDNGLAAYSERGGEAVSLGQGGNGGHLVFSDDGSPVGDIFGDGNGLQIGNMGGVYIGSRDDYTYLTKAVSFEQATEIQGLEIKHIKNLKDKLDDIVYDISRIRGELLEDMIINATFDDKTRNLKLYSQGRTVATVNIPK</sequence>
<organism evidence="1 2">
    <name type="scientific">Paenibacillus medicaginis</name>
    <dbReference type="NCBI Taxonomy" id="1470560"/>
    <lineage>
        <taxon>Bacteria</taxon>
        <taxon>Bacillati</taxon>
        <taxon>Bacillota</taxon>
        <taxon>Bacilli</taxon>
        <taxon>Bacillales</taxon>
        <taxon>Paenibacillaceae</taxon>
        <taxon>Paenibacillus</taxon>
    </lineage>
</organism>
<name>A0ABV5C182_9BACL</name>
<accession>A0ABV5C182</accession>
<gene>
    <name evidence="1" type="ORF">ACE5LO_11535</name>
</gene>
<reference evidence="1 2" key="1">
    <citation type="submission" date="2024-09" db="EMBL/GenBank/DDBJ databases">
        <title>Paenibacillus zeirhizospherea sp. nov., isolated from surface of the maize (Zea mays) roots in a horticulture field, Hungary.</title>
        <authorList>
            <person name="Marton D."/>
            <person name="Farkas M."/>
            <person name="Bedics A."/>
            <person name="Toth E."/>
            <person name="Tancsics A."/>
            <person name="Boka K."/>
            <person name="Marati G."/>
            <person name="Kriszt B."/>
            <person name="Cserhati M."/>
        </authorList>
    </citation>
    <scope>NUCLEOTIDE SEQUENCE [LARGE SCALE GENOMIC DNA]</scope>
    <source>
        <strain evidence="1 2">JCM 18446</strain>
    </source>
</reference>
<keyword evidence="2" id="KW-1185">Reference proteome</keyword>
<protein>
    <submittedName>
        <fullName evidence="1">Uncharacterized protein</fullName>
    </submittedName>
</protein>
<comment type="caution">
    <text evidence="1">The sequence shown here is derived from an EMBL/GenBank/DDBJ whole genome shotgun (WGS) entry which is preliminary data.</text>
</comment>
<dbReference type="Proteomes" id="UP001580430">
    <property type="component" value="Unassembled WGS sequence"/>
</dbReference>
<evidence type="ECO:0000313" key="2">
    <source>
        <dbReference type="Proteomes" id="UP001580430"/>
    </source>
</evidence>
<dbReference type="EMBL" id="JBHIRY010000009">
    <property type="protein sequence ID" value="MFB5761023.1"/>
    <property type="molecule type" value="Genomic_DNA"/>
</dbReference>
<dbReference type="RefSeq" id="WP_375520172.1">
    <property type="nucleotide sequence ID" value="NZ_JBHIRY010000009.1"/>
</dbReference>